<dbReference type="InterPro" id="IPR042092">
    <property type="entry name" value="PsdUridine_s_RsuA/RluB/E/F_cat"/>
</dbReference>
<evidence type="ECO:0000256" key="6">
    <source>
        <dbReference type="SAM" id="MobiDB-lite"/>
    </source>
</evidence>
<evidence type="ECO:0000256" key="1">
    <source>
        <dbReference type="ARBA" id="ARBA00008348"/>
    </source>
</evidence>
<dbReference type="NCBIfam" id="TIGR00093">
    <property type="entry name" value="pseudouridine synthase"/>
    <property type="match status" value="1"/>
</dbReference>
<dbReference type="PROSITE" id="PS50889">
    <property type="entry name" value="S4"/>
    <property type="match status" value="1"/>
</dbReference>
<dbReference type="Pfam" id="PF00849">
    <property type="entry name" value="PseudoU_synth_2"/>
    <property type="match status" value="1"/>
</dbReference>
<dbReference type="EC" id="5.4.99.-" evidence="5"/>
<gene>
    <name evidence="8" type="ORF">EV686_10921</name>
</gene>
<dbReference type="Gene3D" id="3.30.70.580">
    <property type="entry name" value="Pseudouridine synthase I, catalytic domain, N-terminal subdomain"/>
    <property type="match status" value="1"/>
</dbReference>
<dbReference type="InterPro" id="IPR006145">
    <property type="entry name" value="PsdUridine_synth_RsuA/RluA"/>
</dbReference>
<dbReference type="SUPFAM" id="SSF55120">
    <property type="entry name" value="Pseudouridine synthase"/>
    <property type="match status" value="1"/>
</dbReference>
<dbReference type="CDD" id="cd02556">
    <property type="entry name" value="PseudoU_synth_RluB"/>
    <property type="match status" value="1"/>
</dbReference>
<dbReference type="InterPro" id="IPR050343">
    <property type="entry name" value="RsuA_PseudoU_synthase"/>
</dbReference>
<dbReference type="GO" id="GO:0000455">
    <property type="term" value="P:enzyme-directed rRNA pseudouridine synthesis"/>
    <property type="evidence" value="ECO:0007669"/>
    <property type="project" value="UniProtKB-ARBA"/>
</dbReference>
<feature type="compositionally biased region" description="Basic and acidic residues" evidence="6">
    <location>
        <begin position="528"/>
        <end position="544"/>
    </location>
</feature>
<feature type="compositionally biased region" description="Low complexity" evidence="6">
    <location>
        <begin position="56"/>
        <end position="76"/>
    </location>
</feature>
<dbReference type="FunFam" id="3.10.290.10:FF:000003">
    <property type="entry name" value="Pseudouridine synthase"/>
    <property type="match status" value="1"/>
</dbReference>
<evidence type="ECO:0000256" key="4">
    <source>
        <dbReference type="PROSITE-ProRule" id="PRU00182"/>
    </source>
</evidence>
<dbReference type="InterPro" id="IPR020094">
    <property type="entry name" value="TruA/RsuA/RluB/E/F_N"/>
</dbReference>
<reference evidence="8 9" key="1">
    <citation type="submission" date="2019-03" db="EMBL/GenBank/DDBJ databases">
        <title>Genomic Encyclopedia of Type Strains, Phase IV (KMG-IV): sequencing the most valuable type-strain genomes for metagenomic binning, comparative biology and taxonomic classification.</title>
        <authorList>
            <person name="Goeker M."/>
        </authorList>
    </citation>
    <scope>NUCLEOTIDE SEQUENCE [LARGE SCALE GENOMIC DNA]</scope>
    <source>
        <strain evidence="8 9">DSM 100048</strain>
    </source>
</reference>
<evidence type="ECO:0000313" key="9">
    <source>
        <dbReference type="Proteomes" id="UP000294692"/>
    </source>
</evidence>
<feature type="region of interest" description="Disordered" evidence="6">
    <location>
        <begin position="1"/>
        <end position="108"/>
    </location>
</feature>
<feature type="compositionally biased region" description="Low complexity" evidence="6">
    <location>
        <begin position="1"/>
        <end position="22"/>
    </location>
</feature>
<evidence type="ECO:0000256" key="5">
    <source>
        <dbReference type="RuleBase" id="RU003887"/>
    </source>
</evidence>
<comment type="similarity">
    <text evidence="1 5">Belongs to the pseudouridine synthase RsuA family.</text>
</comment>
<dbReference type="GO" id="GO:0120159">
    <property type="term" value="F:rRNA pseudouridine synthase activity"/>
    <property type="evidence" value="ECO:0007669"/>
    <property type="project" value="UniProtKB-ARBA"/>
</dbReference>
<dbReference type="AlphaFoldDB" id="A0A4R3UU46"/>
<dbReference type="SUPFAM" id="SSF55174">
    <property type="entry name" value="Alpha-L RNA-binding motif"/>
    <property type="match status" value="1"/>
</dbReference>
<feature type="compositionally biased region" description="Basic residues" evidence="6">
    <location>
        <begin position="34"/>
        <end position="47"/>
    </location>
</feature>
<dbReference type="Pfam" id="PF01479">
    <property type="entry name" value="S4"/>
    <property type="match status" value="1"/>
</dbReference>
<dbReference type="InterPro" id="IPR002942">
    <property type="entry name" value="S4_RNA-bd"/>
</dbReference>
<proteinExistence type="inferred from homology"/>
<dbReference type="RefSeq" id="WP_132477770.1">
    <property type="nucleotide sequence ID" value="NZ_JBHRVM010000001.1"/>
</dbReference>
<dbReference type="FunFam" id="3.30.70.1560:FF:000001">
    <property type="entry name" value="Pseudouridine synthase"/>
    <property type="match status" value="1"/>
</dbReference>
<dbReference type="PANTHER" id="PTHR47683">
    <property type="entry name" value="PSEUDOURIDINE SYNTHASE FAMILY PROTEIN-RELATED"/>
    <property type="match status" value="1"/>
</dbReference>
<dbReference type="InterPro" id="IPR020103">
    <property type="entry name" value="PsdUridine_synth_cat_dom_sf"/>
</dbReference>
<dbReference type="InterPro" id="IPR036986">
    <property type="entry name" value="S4_RNA-bd_sf"/>
</dbReference>
<feature type="region of interest" description="Disordered" evidence="6">
    <location>
        <begin position="443"/>
        <end position="558"/>
    </location>
</feature>
<name>A0A4R3UU46_9BURK</name>
<dbReference type="InterPro" id="IPR000748">
    <property type="entry name" value="PsdUridine_synth_RsuA/RluB/E/F"/>
</dbReference>
<feature type="domain" description="RNA-binding S4" evidence="7">
    <location>
        <begin position="140"/>
        <end position="200"/>
    </location>
</feature>
<accession>A0A4R3UU46</accession>
<dbReference type="InterPro" id="IPR018496">
    <property type="entry name" value="PsdUridine_synth_RsuA/RluB_CS"/>
</dbReference>
<dbReference type="SMART" id="SM00363">
    <property type="entry name" value="S4"/>
    <property type="match status" value="1"/>
</dbReference>
<evidence type="ECO:0000256" key="3">
    <source>
        <dbReference type="ARBA" id="ARBA00023235"/>
    </source>
</evidence>
<dbReference type="GO" id="GO:0005829">
    <property type="term" value="C:cytosol"/>
    <property type="evidence" value="ECO:0007669"/>
    <property type="project" value="UniProtKB-ARBA"/>
</dbReference>
<keyword evidence="2 4" id="KW-0694">RNA-binding</keyword>
<evidence type="ECO:0000256" key="2">
    <source>
        <dbReference type="ARBA" id="ARBA00022884"/>
    </source>
</evidence>
<dbReference type="Gene3D" id="3.10.290.10">
    <property type="entry name" value="RNA-binding S4 domain"/>
    <property type="match status" value="1"/>
</dbReference>
<sequence length="558" mass="59325">MSNNNEQAAAAAEQTAIAVEQAPGEKAEGGANVKKGRKLRTPFRRRRGDAVQAEPSAAPAEDGQQAAGEGQQAPSAPVKPAGKSRSPAAKRGRKPRNHANAGVDAAATEPDADQALAYLEKTAPIAQRLGKYLNSDALMPKLHKVLADAGIGSRRDMEELIVAGRVSVNGEPAHIGQRVKASDQVRVNGKLVARPNAKKPPRVILYHKPAGEIVSHDDPEGRATVFARLPKLKVGKWLSVGRLDLNTEGLLILTTSGDLSNRLMHPRYGAEREYAVRVLGELAADQAKALVNGIELEDGKAQFGVLEPIGGEGSNRWYRVTLKEGRNREVRRMFEAAGVTVSRLIRTRFGEVVLPRNLRRGRWEELDAGLVSALMVQLGLLREDSDDGGKRQQQPLSHDSALPPGFGTMELNGLSGARISRRGKIAGARKQVSVGVLPGLPSDPYGTGKSFSGGLPNGHPEGGAKRKKTTKAGAPAKPAADKEQQRRRGPGARVGKPSQAQPVDAGKGGGKAKGKQGAARKTAAKPSRRSDDWQPRSASAHESHLGFLGGNRRGGPRF</sequence>
<protein>
    <recommendedName>
        <fullName evidence="5">Pseudouridine synthase</fullName>
        <ecNumber evidence="5">5.4.99.-</ecNumber>
    </recommendedName>
</protein>
<feature type="compositionally biased region" description="Gly residues" evidence="6">
    <location>
        <begin position="547"/>
        <end position="558"/>
    </location>
</feature>
<dbReference type="GO" id="GO:0003723">
    <property type="term" value="F:RNA binding"/>
    <property type="evidence" value="ECO:0007669"/>
    <property type="project" value="UniProtKB-KW"/>
</dbReference>
<dbReference type="CDD" id="cd00165">
    <property type="entry name" value="S4"/>
    <property type="match status" value="1"/>
</dbReference>
<feature type="region of interest" description="Disordered" evidence="6">
    <location>
        <begin position="384"/>
        <end position="409"/>
    </location>
</feature>
<dbReference type="OrthoDB" id="9807213at2"/>
<comment type="caution">
    <text evidence="8">The sequence shown here is derived from an EMBL/GenBank/DDBJ whole genome shotgun (WGS) entry which is preliminary data.</text>
</comment>
<feature type="compositionally biased region" description="Basic residues" evidence="6">
    <location>
        <begin position="88"/>
        <end position="97"/>
    </location>
</feature>
<keyword evidence="9" id="KW-1185">Reference proteome</keyword>
<evidence type="ECO:0000313" key="8">
    <source>
        <dbReference type="EMBL" id="TCU94471.1"/>
    </source>
</evidence>
<organism evidence="8 9">
    <name type="scientific">Paracandidimonas soli</name>
    <dbReference type="NCBI Taxonomy" id="1917182"/>
    <lineage>
        <taxon>Bacteria</taxon>
        <taxon>Pseudomonadati</taxon>
        <taxon>Pseudomonadota</taxon>
        <taxon>Betaproteobacteria</taxon>
        <taxon>Burkholderiales</taxon>
        <taxon>Alcaligenaceae</taxon>
        <taxon>Paracandidimonas</taxon>
    </lineage>
</organism>
<dbReference type="Gene3D" id="3.30.70.1560">
    <property type="entry name" value="Alpha-L RNA-binding motif"/>
    <property type="match status" value="1"/>
</dbReference>
<dbReference type="PANTHER" id="PTHR47683:SF3">
    <property type="entry name" value="RIBOSOMAL LARGE SUBUNIT PSEUDOURIDINE SYNTHASE B"/>
    <property type="match status" value="1"/>
</dbReference>
<dbReference type="Proteomes" id="UP000294692">
    <property type="component" value="Unassembled WGS sequence"/>
</dbReference>
<keyword evidence="3 5" id="KW-0413">Isomerase</keyword>
<evidence type="ECO:0000259" key="7">
    <source>
        <dbReference type="SMART" id="SM00363"/>
    </source>
</evidence>
<dbReference type="PROSITE" id="PS01149">
    <property type="entry name" value="PSI_RSU"/>
    <property type="match status" value="1"/>
</dbReference>
<dbReference type="EMBL" id="SMBX01000009">
    <property type="protein sequence ID" value="TCU94471.1"/>
    <property type="molecule type" value="Genomic_DNA"/>
</dbReference>